<evidence type="ECO:0000313" key="2">
    <source>
        <dbReference type="EMBL" id="EOB07104.1"/>
    </source>
</evidence>
<evidence type="ECO:0000256" key="1">
    <source>
        <dbReference type="SAM" id="MobiDB-lite"/>
    </source>
</evidence>
<feature type="compositionally biased region" description="Basic and acidic residues" evidence="1">
    <location>
        <begin position="140"/>
        <end position="155"/>
    </location>
</feature>
<feature type="region of interest" description="Disordered" evidence="1">
    <location>
        <begin position="126"/>
        <end position="155"/>
    </location>
</feature>
<dbReference type="Proteomes" id="UP000296049">
    <property type="component" value="Unassembled WGS sequence"/>
</dbReference>
<evidence type="ECO:0000313" key="3">
    <source>
        <dbReference type="Proteomes" id="UP000296049"/>
    </source>
</evidence>
<sequence length="155" mass="17043">MITPTTSSAAIQNAEYEQGPETAQSWRLCPRALIGEEELPTLPRTIKIAPTHTHQPLTPDSHSDGTKPQHTPGYLPLEKCALKKSSKHSIGQPETHNDGTRPQHSPPLLATTTQLEGRAANALQDRYDCPNPHPSMISRQAEDGHARDRKAVMLH</sequence>
<dbReference type="AlphaFoldDB" id="R0LN16"/>
<keyword evidence="3" id="KW-1185">Reference proteome</keyword>
<proteinExistence type="predicted"/>
<accession>R0LN16</accession>
<feature type="region of interest" description="Disordered" evidence="1">
    <location>
        <begin position="50"/>
        <end position="108"/>
    </location>
</feature>
<feature type="region of interest" description="Disordered" evidence="1">
    <location>
        <begin position="1"/>
        <end position="23"/>
    </location>
</feature>
<organism evidence="2 3">
    <name type="scientific">Anas platyrhynchos</name>
    <name type="common">Mallard</name>
    <name type="synonym">Anas boschas</name>
    <dbReference type="NCBI Taxonomy" id="8839"/>
    <lineage>
        <taxon>Eukaryota</taxon>
        <taxon>Metazoa</taxon>
        <taxon>Chordata</taxon>
        <taxon>Craniata</taxon>
        <taxon>Vertebrata</taxon>
        <taxon>Euteleostomi</taxon>
        <taxon>Archelosauria</taxon>
        <taxon>Archosauria</taxon>
        <taxon>Dinosauria</taxon>
        <taxon>Saurischia</taxon>
        <taxon>Theropoda</taxon>
        <taxon>Coelurosauria</taxon>
        <taxon>Aves</taxon>
        <taxon>Neognathae</taxon>
        <taxon>Galloanserae</taxon>
        <taxon>Anseriformes</taxon>
        <taxon>Anatidae</taxon>
        <taxon>Anatinae</taxon>
        <taxon>Anas</taxon>
    </lineage>
</organism>
<name>R0LN16_ANAPL</name>
<gene>
    <name evidence="2" type="ORF">Anapl_02864</name>
</gene>
<dbReference type="EMBL" id="KB742554">
    <property type="protein sequence ID" value="EOB07104.1"/>
    <property type="molecule type" value="Genomic_DNA"/>
</dbReference>
<protein>
    <submittedName>
        <fullName evidence="2">Uncharacterized protein</fullName>
    </submittedName>
</protein>
<reference evidence="3" key="1">
    <citation type="journal article" date="2013" name="Nat. Genet.">
        <title>The duck genome and transcriptome provide insight into an avian influenza virus reservoir species.</title>
        <authorList>
            <person name="Huang Y."/>
            <person name="Li Y."/>
            <person name="Burt D.W."/>
            <person name="Chen H."/>
            <person name="Zhang Y."/>
            <person name="Qian W."/>
            <person name="Kim H."/>
            <person name="Gan S."/>
            <person name="Zhao Y."/>
            <person name="Li J."/>
            <person name="Yi K."/>
            <person name="Feng H."/>
            <person name="Zhu P."/>
            <person name="Li B."/>
            <person name="Liu Q."/>
            <person name="Fairley S."/>
            <person name="Magor K.E."/>
            <person name="Du Z."/>
            <person name="Hu X."/>
            <person name="Goodman L."/>
            <person name="Tafer H."/>
            <person name="Vignal A."/>
            <person name="Lee T."/>
            <person name="Kim K.W."/>
            <person name="Sheng Z."/>
            <person name="An Y."/>
            <person name="Searle S."/>
            <person name="Herrero J."/>
            <person name="Groenen M.A."/>
            <person name="Crooijmans R.P."/>
            <person name="Faraut T."/>
            <person name="Cai Q."/>
            <person name="Webster R.G."/>
            <person name="Aldridge J.R."/>
            <person name="Warren W.C."/>
            <person name="Bartschat S."/>
            <person name="Kehr S."/>
            <person name="Marz M."/>
            <person name="Stadler P.F."/>
            <person name="Smith J."/>
            <person name="Kraus R.H."/>
            <person name="Zhao Y."/>
            <person name="Ren L."/>
            <person name="Fei J."/>
            <person name="Morisson M."/>
            <person name="Kaiser P."/>
            <person name="Griffin D.K."/>
            <person name="Rao M."/>
            <person name="Pitel F."/>
            <person name="Wang J."/>
            <person name="Li N."/>
        </authorList>
    </citation>
    <scope>NUCLEOTIDE SEQUENCE [LARGE SCALE GENOMIC DNA]</scope>
</reference>
<feature type="compositionally biased region" description="Polar residues" evidence="1">
    <location>
        <begin position="1"/>
        <end position="11"/>
    </location>
</feature>